<name>A0ACC2U1I1_9FUNG</name>
<accession>A0ACC2U1I1</accession>
<dbReference type="EMBL" id="QTSX02001522">
    <property type="protein sequence ID" value="KAJ9080794.1"/>
    <property type="molecule type" value="Genomic_DNA"/>
</dbReference>
<evidence type="ECO:0000313" key="2">
    <source>
        <dbReference type="Proteomes" id="UP001165960"/>
    </source>
</evidence>
<sequence>MTLRNLVSYSKPSKREPTANSIAHHEGPIYASVHVTYTFQENPIIYRYNPSNPNKLFSGNGADSSQPYFKPHALGS</sequence>
<proteinExistence type="predicted"/>
<protein>
    <submittedName>
        <fullName evidence="1">Uncharacterized protein</fullName>
    </submittedName>
</protein>
<gene>
    <name evidence="1" type="ORF">DSO57_1021199</name>
</gene>
<dbReference type="Proteomes" id="UP001165960">
    <property type="component" value="Unassembled WGS sequence"/>
</dbReference>
<organism evidence="1 2">
    <name type="scientific">Entomophthora muscae</name>
    <dbReference type="NCBI Taxonomy" id="34485"/>
    <lineage>
        <taxon>Eukaryota</taxon>
        <taxon>Fungi</taxon>
        <taxon>Fungi incertae sedis</taxon>
        <taxon>Zoopagomycota</taxon>
        <taxon>Entomophthoromycotina</taxon>
        <taxon>Entomophthoromycetes</taxon>
        <taxon>Entomophthorales</taxon>
        <taxon>Entomophthoraceae</taxon>
        <taxon>Entomophthora</taxon>
    </lineage>
</organism>
<evidence type="ECO:0000313" key="1">
    <source>
        <dbReference type="EMBL" id="KAJ9080794.1"/>
    </source>
</evidence>
<keyword evidence="2" id="KW-1185">Reference proteome</keyword>
<reference evidence="1" key="1">
    <citation type="submission" date="2022-04" db="EMBL/GenBank/DDBJ databases">
        <title>Genome of the entomopathogenic fungus Entomophthora muscae.</title>
        <authorList>
            <person name="Elya C."/>
            <person name="Lovett B.R."/>
            <person name="Lee E."/>
            <person name="Macias A.M."/>
            <person name="Hajek A.E."/>
            <person name="De Bivort B.L."/>
            <person name="Kasson M.T."/>
            <person name="De Fine Licht H.H."/>
            <person name="Stajich J.E."/>
        </authorList>
    </citation>
    <scope>NUCLEOTIDE SEQUENCE</scope>
    <source>
        <strain evidence="1">Berkeley</strain>
    </source>
</reference>
<comment type="caution">
    <text evidence="1">The sequence shown here is derived from an EMBL/GenBank/DDBJ whole genome shotgun (WGS) entry which is preliminary data.</text>
</comment>